<dbReference type="RefSeq" id="WP_191182910.1">
    <property type="nucleotide sequence ID" value="NZ_JACXAJ010000002.1"/>
</dbReference>
<dbReference type="EMBL" id="JACXAJ010000002">
    <property type="protein sequence ID" value="MBD1396755.1"/>
    <property type="molecule type" value="Genomic_DNA"/>
</dbReference>
<evidence type="ECO:0000313" key="1">
    <source>
        <dbReference type="EMBL" id="MBD1396755.1"/>
    </source>
</evidence>
<keyword evidence="2" id="KW-1185">Reference proteome</keyword>
<protein>
    <submittedName>
        <fullName evidence="1">Uncharacterized protein</fullName>
    </submittedName>
</protein>
<name>A0ABR7XEN9_9BACT</name>
<organism evidence="1 2">
    <name type="scientific">Pontibacter aquaedesilientis</name>
    <dbReference type="NCBI Taxonomy" id="2766980"/>
    <lineage>
        <taxon>Bacteria</taxon>
        <taxon>Pseudomonadati</taxon>
        <taxon>Bacteroidota</taxon>
        <taxon>Cytophagia</taxon>
        <taxon>Cytophagales</taxon>
        <taxon>Hymenobacteraceae</taxon>
        <taxon>Pontibacter</taxon>
    </lineage>
</organism>
<gene>
    <name evidence="1" type="ORF">H9Q13_06215</name>
</gene>
<proteinExistence type="predicted"/>
<reference evidence="1 2" key="1">
    <citation type="submission" date="2020-09" db="EMBL/GenBank/DDBJ databases">
        <title>Genome sequencing and assembly of Pontibacter sp.</title>
        <authorList>
            <person name="Chhetri G."/>
        </authorList>
    </citation>
    <scope>NUCLEOTIDE SEQUENCE [LARGE SCALE GENOMIC DNA]</scope>
    <source>
        <strain evidence="1 2">JH31</strain>
    </source>
</reference>
<evidence type="ECO:0000313" key="2">
    <source>
        <dbReference type="Proteomes" id="UP000625551"/>
    </source>
</evidence>
<comment type="caution">
    <text evidence="1">The sequence shown here is derived from an EMBL/GenBank/DDBJ whole genome shotgun (WGS) entry which is preliminary data.</text>
</comment>
<accession>A0ABR7XEN9</accession>
<dbReference type="Proteomes" id="UP000625551">
    <property type="component" value="Unassembled WGS sequence"/>
</dbReference>
<sequence>MAYKKIKAHKMSEAQLRQLWKQTYCCASLPIHTLDGVQVKFYEDMFDHAFYESDKWKEKDKSILSLNRCEKMLWIKEALEDATAALKQGWDKKTKSYSNNRRVALVKGNYVVIIMFVKRRIARFVTAYEIDVDDNLGKFKDGPDWAGHNDWL</sequence>